<proteinExistence type="predicted"/>
<evidence type="ECO:0000313" key="2">
    <source>
        <dbReference type="Proteomes" id="UP000790709"/>
    </source>
</evidence>
<reference evidence="1" key="1">
    <citation type="journal article" date="2021" name="New Phytol.">
        <title>Evolutionary innovations through gain and loss of genes in the ectomycorrhizal Boletales.</title>
        <authorList>
            <person name="Wu G."/>
            <person name="Miyauchi S."/>
            <person name="Morin E."/>
            <person name="Kuo A."/>
            <person name="Drula E."/>
            <person name="Varga T."/>
            <person name="Kohler A."/>
            <person name="Feng B."/>
            <person name="Cao Y."/>
            <person name="Lipzen A."/>
            <person name="Daum C."/>
            <person name="Hundley H."/>
            <person name="Pangilinan J."/>
            <person name="Johnson J."/>
            <person name="Barry K."/>
            <person name="LaButti K."/>
            <person name="Ng V."/>
            <person name="Ahrendt S."/>
            <person name="Min B."/>
            <person name="Choi I.G."/>
            <person name="Park H."/>
            <person name="Plett J.M."/>
            <person name="Magnuson J."/>
            <person name="Spatafora J.W."/>
            <person name="Nagy L.G."/>
            <person name="Henrissat B."/>
            <person name="Grigoriev I.V."/>
            <person name="Yang Z.L."/>
            <person name="Xu J."/>
            <person name="Martin F.M."/>
        </authorList>
    </citation>
    <scope>NUCLEOTIDE SEQUENCE</scope>
    <source>
        <strain evidence="1">KUC20120723A-06</strain>
    </source>
</reference>
<organism evidence="1 2">
    <name type="scientific">Leucogyrophana mollusca</name>
    <dbReference type="NCBI Taxonomy" id="85980"/>
    <lineage>
        <taxon>Eukaryota</taxon>
        <taxon>Fungi</taxon>
        <taxon>Dikarya</taxon>
        <taxon>Basidiomycota</taxon>
        <taxon>Agaricomycotina</taxon>
        <taxon>Agaricomycetes</taxon>
        <taxon>Agaricomycetidae</taxon>
        <taxon>Boletales</taxon>
        <taxon>Boletales incertae sedis</taxon>
        <taxon>Leucogyrophana</taxon>
    </lineage>
</organism>
<evidence type="ECO:0000313" key="1">
    <source>
        <dbReference type="EMBL" id="KAH7928882.1"/>
    </source>
</evidence>
<dbReference type="EMBL" id="MU266348">
    <property type="protein sequence ID" value="KAH7928882.1"/>
    <property type="molecule type" value="Genomic_DNA"/>
</dbReference>
<keyword evidence="2" id="KW-1185">Reference proteome</keyword>
<accession>A0ACB8BTU3</accession>
<sequence>MAFISTVYSKITGVFFDAGIVSWDVLLTMMNLVQRKRRVGHVTPEGHPGYGGHWPEFRPPREGDSRCSCPALNAMANHGIIPRSGRGITFTELNRQIRSTYNFGSSFCSFVPHFAAKMLQKSYSKDVFDLEDLDLHNGIEHDASLTRADTHFQKDQSVKHLPYIEELLASATGKDSEGNAILTLKDLQKVQGKRRAEARAKNPEFSLSLFHKIFGSSNSSTLLTIFGGRVEDLRSILFDERLPEGWESRIRQPHGLTITNFNTTVLRCEFGTREKDFEVSKVGNEEPHPNV</sequence>
<dbReference type="Proteomes" id="UP000790709">
    <property type="component" value="Unassembled WGS sequence"/>
</dbReference>
<name>A0ACB8BTU3_9AGAM</name>
<protein>
    <submittedName>
        <fullName evidence="1">Cloroperoxidase</fullName>
    </submittedName>
</protein>
<comment type="caution">
    <text evidence="1">The sequence shown here is derived from an EMBL/GenBank/DDBJ whole genome shotgun (WGS) entry which is preliminary data.</text>
</comment>
<gene>
    <name evidence="1" type="ORF">BV22DRAFT_1058142</name>
</gene>